<dbReference type="Proteomes" id="UP000002565">
    <property type="component" value="Chromosome 2"/>
</dbReference>
<dbReference type="KEGG" id="bmc:BAbS19_II01820"/>
<dbReference type="AlphaFoldDB" id="A0A0F6ATQ8"/>
<gene>
    <name evidence="1" type="ordered locus">BAbS19_II01820</name>
</gene>
<sequence length="37" mass="4181">MPLLFQALTLLRRLFSNNEEIKLSAPHRNRGFAASPA</sequence>
<evidence type="ECO:0000313" key="2">
    <source>
        <dbReference type="Proteomes" id="UP000002565"/>
    </source>
</evidence>
<name>A0A0F6ATQ8_BRUA1</name>
<proteinExistence type="predicted"/>
<reference evidence="1 2" key="1">
    <citation type="journal article" date="2008" name="PLoS ONE">
        <title>Genome sequence of Brucella abortus vaccine strain S19 compared to virulent strains yields candidate virulence genes.</title>
        <authorList>
            <person name="Crasta O.R."/>
            <person name="Folkerts O."/>
            <person name="Fei Z."/>
            <person name="Mane S.P."/>
            <person name="Evans C."/>
            <person name="Martino-Catt S."/>
            <person name="Bricker B."/>
            <person name="Yu G."/>
            <person name="Du L."/>
            <person name="Sobral B.W."/>
        </authorList>
    </citation>
    <scope>NUCLEOTIDE SEQUENCE [LARGE SCALE GENOMIC DNA]</scope>
    <source>
        <strain evidence="1 2">S19</strain>
    </source>
</reference>
<dbReference type="HOGENOM" id="CLU_3341039_0_0_5"/>
<dbReference type="EMBL" id="CP000888">
    <property type="protein sequence ID" value="ACD73701.1"/>
    <property type="molecule type" value="Genomic_DNA"/>
</dbReference>
<organism evidence="1 2">
    <name type="scientific">Brucella abortus (strain S19)</name>
    <dbReference type="NCBI Taxonomy" id="430066"/>
    <lineage>
        <taxon>Bacteria</taxon>
        <taxon>Pseudomonadati</taxon>
        <taxon>Pseudomonadota</taxon>
        <taxon>Alphaproteobacteria</taxon>
        <taxon>Hyphomicrobiales</taxon>
        <taxon>Brucellaceae</taxon>
        <taxon>Brucella/Ochrobactrum group</taxon>
        <taxon>Brucella</taxon>
    </lineage>
</organism>
<accession>A0A0F6ATQ8</accession>
<protein>
    <submittedName>
        <fullName evidence="1">Uncharacterized protein</fullName>
    </submittedName>
</protein>
<evidence type="ECO:0000313" key="1">
    <source>
        <dbReference type="EMBL" id="ACD73701.1"/>
    </source>
</evidence>